<organism evidence="3 4">
    <name type="scientific">Acrasis kona</name>
    <dbReference type="NCBI Taxonomy" id="1008807"/>
    <lineage>
        <taxon>Eukaryota</taxon>
        <taxon>Discoba</taxon>
        <taxon>Heterolobosea</taxon>
        <taxon>Tetramitia</taxon>
        <taxon>Eutetramitia</taxon>
        <taxon>Acrasidae</taxon>
        <taxon>Acrasis</taxon>
    </lineage>
</organism>
<dbReference type="Gene3D" id="1.10.357.40">
    <property type="entry name" value="YbiA-like"/>
    <property type="match status" value="1"/>
</dbReference>
<name>A0AAW2YZ89_9EUKA</name>
<feature type="region of interest" description="Disordered" evidence="1">
    <location>
        <begin position="153"/>
        <end position="172"/>
    </location>
</feature>
<evidence type="ECO:0000313" key="4">
    <source>
        <dbReference type="Proteomes" id="UP001431209"/>
    </source>
</evidence>
<gene>
    <name evidence="3" type="ORF">AKO1_012489</name>
</gene>
<accession>A0AAW2YZ89</accession>
<dbReference type="SUPFAM" id="SSF143990">
    <property type="entry name" value="YbiA-like"/>
    <property type="match status" value="1"/>
</dbReference>
<dbReference type="AlphaFoldDB" id="A0AAW2YZ89"/>
<dbReference type="InterPro" id="IPR037238">
    <property type="entry name" value="YbiA-like_sf"/>
</dbReference>
<dbReference type="InterPro" id="IPR012816">
    <property type="entry name" value="NADAR"/>
</dbReference>
<keyword evidence="4" id="KW-1185">Reference proteome</keyword>
<feature type="compositionally biased region" description="Basic and acidic residues" evidence="1">
    <location>
        <begin position="160"/>
        <end position="172"/>
    </location>
</feature>
<proteinExistence type="predicted"/>
<dbReference type="Proteomes" id="UP001431209">
    <property type="component" value="Unassembled WGS sequence"/>
</dbReference>
<protein>
    <submittedName>
        <fullName evidence="3">Swarming motility protein YbiA</fullName>
    </submittedName>
</protein>
<evidence type="ECO:0000259" key="2">
    <source>
        <dbReference type="Pfam" id="PF08719"/>
    </source>
</evidence>
<evidence type="ECO:0000313" key="3">
    <source>
        <dbReference type="EMBL" id="KAL0481627.1"/>
    </source>
</evidence>
<dbReference type="Pfam" id="PF08719">
    <property type="entry name" value="NADAR"/>
    <property type="match status" value="1"/>
</dbReference>
<feature type="domain" description="NADAR" evidence="2">
    <location>
        <begin position="17"/>
        <end position="104"/>
    </location>
</feature>
<reference evidence="3 4" key="1">
    <citation type="submission" date="2024-03" db="EMBL/GenBank/DDBJ databases">
        <title>The Acrasis kona genome and developmental transcriptomes reveal deep origins of eukaryotic multicellular pathways.</title>
        <authorList>
            <person name="Sheikh S."/>
            <person name="Fu C.-J."/>
            <person name="Brown M.W."/>
            <person name="Baldauf S.L."/>
        </authorList>
    </citation>
    <scope>NUCLEOTIDE SEQUENCE [LARGE SCALE GENOMIC DNA]</scope>
    <source>
        <strain evidence="3 4">ATCC MYA-3509</strain>
    </source>
</reference>
<sequence>MGGPALIDGKLVRATDNFHAAKFKVDGVEYYSSENYFQCAKCVDENEKESVRHSGTGGDVWMAGARVKLRKDWEIVKVREMYVGCKAKYEQNSNLKNELISTSGPITFSGSTWFWCKWNGKITELLREELKEPELQDESKILEIRKEIENYEQEQAGLSDTERDKKTYDPYM</sequence>
<dbReference type="EMBL" id="JAOPGA020000780">
    <property type="protein sequence ID" value="KAL0481627.1"/>
    <property type="molecule type" value="Genomic_DNA"/>
</dbReference>
<evidence type="ECO:0000256" key="1">
    <source>
        <dbReference type="SAM" id="MobiDB-lite"/>
    </source>
</evidence>
<comment type="caution">
    <text evidence="3">The sequence shown here is derived from an EMBL/GenBank/DDBJ whole genome shotgun (WGS) entry which is preliminary data.</text>
</comment>
<dbReference type="CDD" id="cd15457">
    <property type="entry name" value="NADAR"/>
    <property type="match status" value="1"/>
</dbReference>